<dbReference type="InterPro" id="IPR051790">
    <property type="entry name" value="Cytochrome_c-biogenesis_DsbD"/>
</dbReference>
<evidence type="ECO:0000313" key="9">
    <source>
        <dbReference type="Proteomes" id="UP000032247"/>
    </source>
</evidence>
<evidence type="ECO:0000256" key="6">
    <source>
        <dbReference type="SAM" id="Phobius"/>
    </source>
</evidence>
<feature type="transmembrane region" description="Helical" evidence="6">
    <location>
        <begin position="53"/>
        <end position="81"/>
    </location>
</feature>
<evidence type="ECO:0000256" key="5">
    <source>
        <dbReference type="ARBA" id="ARBA00023136"/>
    </source>
</evidence>
<dbReference type="PATRIC" id="fig|1423.169.peg.1195"/>
<feature type="transmembrane region" description="Helical" evidence="6">
    <location>
        <begin position="163"/>
        <end position="185"/>
    </location>
</feature>
<gene>
    <name evidence="8" type="ORF">SC09_Contig19orf01381</name>
</gene>
<sequence length="235" mass="26007">MGDVNYFLTFGAGFLSFISPCCLPLYPAFLSYITGVSMDDVKTEKLLLQKRSLFHTLCFLLGFSVIFIALGYGTSFIGSLFRDYHDAIRQIGALLIILFGFITLGVFRPEAMMKERRIHFKHKPSGFLGSVLIGMAFAAGWTPCTGPILAAVITLAGTNPGSAVPYMMLYVLGFAVPFLLLSFFITKLKWIRKNQLFIMKAGGVLMIVIGVLLFFNWMSLIIILLSDLFGGFTGF</sequence>
<comment type="subcellular location">
    <subcellularLocation>
        <location evidence="1">Membrane</location>
        <topology evidence="1">Multi-pass membrane protein</topology>
    </subcellularLocation>
</comment>
<evidence type="ECO:0000256" key="4">
    <source>
        <dbReference type="ARBA" id="ARBA00022989"/>
    </source>
</evidence>
<dbReference type="STRING" id="483913.AN935_09335"/>
<proteinExistence type="inferred from homology"/>
<comment type="similarity">
    <text evidence="2">Belongs to the DsbD family.</text>
</comment>
<accession>A0A085CCN2</accession>
<dbReference type="EMBL" id="JXBC01000002">
    <property type="protein sequence ID" value="KIU12806.1"/>
    <property type="molecule type" value="Genomic_DNA"/>
</dbReference>
<dbReference type="GO" id="GO:0017004">
    <property type="term" value="P:cytochrome complex assembly"/>
    <property type="evidence" value="ECO:0007669"/>
    <property type="project" value="InterPro"/>
</dbReference>
<dbReference type="PANTHER" id="PTHR31272">
    <property type="entry name" value="CYTOCHROME C-TYPE BIOGENESIS PROTEIN HI_1454-RELATED"/>
    <property type="match status" value="1"/>
</dbReference>
<keyword evidence="3 6" id="KW-0812">Transmembrane</keyword>
<comment type="caution">
    <text evidence="8">The sequence shown here is derived from an EMBL/GenBank/DDBJ whole genome shotgun (WGS) entry which is preliminary data.</text>
</comment>
<dbReference type="AlphaFoldDB" id="A0A085CCN2"/>
<dbReference type="OMA" id="LYFDWMT"/>
<evidence type="ECO:0000313" key="8">
    <source>
        <dbReference type="EMBL" id="KIU12806.1"/>
    </source>
</evidence>
<dbReference type="PANTHER" id="PTHR31272:SF4">
    <property type="entry name" value="CYTOCHROME C-TYPE BIOGENESIS PROTEIN HI_1454-RELATED"/>
    <property type="match status" value="1"/>
</dbReference>
<feature type="transmembrane region" description="Helical" evidence="6">
    <location>
        <begin position="127"/>
        <end position="157"/>
    </location>
</feature>
<feature type="domain" description="Cytochrome C biogenesis protein transmembrane" evidence="7">
    <location>
        <begin position="7"/>
        <end position="213"/>
    </location>
</feature>
<organism evidence="8 9">
    <name type="scientific">Bacillus subtilis</name>
    <dbReference type="NCBI Taxonomy" id="1423"/>
    <lineage>
        <taxon>Bacteria</taxon>
        <taxon>Bacillati</taxon>
        <taxon>Bacillota</taxon>
        <taxon>Bacilli</taxon>
        <taxon>Bacillales</taxon>
        <taxon>Bacillaceae</taxon>
        <taxon>Bacillus</taxon>
    </lineage>
</organism>
<evidence type="ECO:0000259" key="7">
    <source>
        <dbReference type="Pfam" id="PF02683"/>
    </source>
</evidence>
<evidence type="ECO:0000256" key="2">
    <source>
        <dbReference type="ARBA" id="ARBA00006143"/>
    </source>
</evidence>
<dbReference type="SMR" id="A0A085CCN2"/>
<feature type="transmembrane region" description="Helical" evidence="6">
    <location>
        <begin position="197"/>
        <end position="225"/>
    </location>
</feature>
<dbReference type="GO" id="GO:0016020">
    <property type="term" value="C:membrane"/>
    <property type="evidence" value="ECO:0007669"/>
    <property type="project" value="UniProtKB-SubCell"/>
</dbReference>
<evidence type="ECO:0000256" key="1">
    <source>
        <dbReference type="ARBA" id="ARBA00004141"/>
    </source>
</evidence>
<dbReference type="RefSeq" id="WP_003231585.1">
    <property type="nucleotide sequence ID" value="NZ_AP024621.1"/>
</dbReference>
<keyword evidence="5 6" id="KW-0472">Membrane</keyword>
<name>A0A085CCN2_BACIU</name>
<feature type="transmembrane region" description="Helical" evidence="6">
    <location>
        <begin position="87"/>
        <end position="107"/>
    </location>
</feature>
<protein>
    <submittedName>
        <fullName evidence="8">Cytochrome c-type biogenesis protein CcdA</fullName>
    </submittedName>
</protein>
<dbReference type="Pfam" id="PF02683">
    <property type="entry name" value="DsbD_TM"/>
    <property type="match status" value="1"/>
</dbReference>
<dbReference type="Proteomes" id="UP000032247">
    <property type="component" value="Unassembled WGS sequence"/>
</dbReference>
<evidence type="ECO:0000256" key="3">
    <source>
        <dbReference type="ARBA" id="ARBA00022692"/>
    </source>
</evidence>
<keyword evidence="4 6" id="KW-1133">Transmembrane helix</keyword>
<feature type="transmembrane region" description="Helical" evidence="6">
    <location>
        <begin position="6"/>
        <end position="32"/>
    </location>
</feature>
<dbReference type="InterPro" id="IPR003834">
    <property type="entry name" value="Cyt_c_assmbl_TM_dom"/>
</dbReference>
<reference evidence="8 9" key="1">
    <citation type="submission" date="2014-12" db="EMBL/GenBank/DDBJ databases">
        <title>Comparative genome analysis of Bacillus coagulans HM-08, Clostridium butyricum HM-68, Bacillus subtilis HM-66 and Bacillus licheniformis BL-09.</title>
        <authorList>
            <person name="Zhang H."/>
        </authorList>
    </citation>
    <scope>NUCLEOTIDE SEQUENCE [LARGE SCALE GENOMIC DNA]</scope>
    <source>
        <strain evidence="8 9">HM-66</strain>
    </source>
</reference>